<comment type="similarity">
    <text evidence="1">Belongs to the LysR transcriptional regulatory family.</text>
</comment>
<dbReference type="Proteomes" id="UP000290365">
    <property type="component" value="Chromosome"/>
</dbReference>
<protein>
    <submittedName>
        <fullName evidence="6">LysR family transcriptional regulator</fullName>
    </submittedName>
</protein>
<evidence type="ECO:0000313" key="7">
    <source>
        <dbReference type="Proteomes" id="UP000290365"/>
    </source>
</evidence>
<dbReference type="EMBL" id="CP035758">
    <property type="protein sequence ID" value="QBD75722.1"/>
    <property type="molecule type" value="Genomic_DNA"/>
</dbReference>
<dbReference type="SUPFAM" id="SSF46785">
    <property type="entry name" value="Winged helix' DNA-binding domain"/>
    <property type="match status" value="1"/>
</dbReference>
<name>A0A4P6JL57_KTERU</name>
<keyword evidence="3" id="KW-0238">DNA-binding</keyword>
<dbReference type="PROSITE" id="PS50931">
    <property type="entry name" value="HTH_LYSR"/>
    <property type="match status" value="1"/>
</dbReference>
<feature type="domain" description="HTH lysR-type" evidence="5">
    <location>
        <begin position="1"/>
        <end position="58"/>
    </location>
</feature>
<dbReference type="OrthoDB" id="119203at2"/>
<evidence type="ECO:0000256" key="4">
    <source>
        <dbReference type="ARBA" id="ARBA00023163"/>
    </source>
</evidence>
<dbReference type="KEGG" id="kbs:EPA93_06760"/>
<dbReference type="RefSeq" id="WP_129886319.1">
    <property type="nucleotide sequence ID" value="NZ_CP035758.1"/>
</dbReference>
<reference evidence="6 7" key="1">
    <citation type="submission" date="2019-01" db="EMBL/GenBank/DDBJ databases">
        <title>Ktedonosporobacter rubrisoli SCAWS-G2.</title>
        <authorList>
            <person name="Huang Y."/>
            <person name="Yan B."/>
        </authorList>
    </citation>
    <scope>NUCLEOTIDE SEQUENCE [LARGE SCALE GENOMIC DNA]</scope>
    <source>
        <strain evidence="6 7">SCAWS-G2</strain>
    </source>
</reference>
<organism evidence="6 7">
    <name type="scientific">Ktedonosporobacter rubrisoli</name>
    <dbReference type="NCBI Taxonomy" id="2509675"/>
    <lineage>
        <taxon>Bacteria</taxon>
        <taxon>Bacillati</taxon>
        <taxon>Chloroflexota</taxon>
        <taxon>Ktedonobacteria</taxon>
        <taxon>Ktedonobacterales</taxon>
        <taxon>Ktedonosporobacteraceae</taxon>
        <taxon>Ktedonosporobacter</taxon>
    </lineage>
</organism>
<dbReference type="GO" id="GO:0003700">
    <property type="term" value="F:DNA-binding transcription factor activity"/>
    <property type="evidence" value="ECO:0007669"/>
    <property type="project" value="InterPro"/>
</dbReference>
<keyword evidence="4" id="KW-0804">Transcription</keyword>
<dbReference type="InterPro" id="IPR036388">
    <property type="entry name" value="WH-like_DNA-bd_sf"/>
</dbReference>
<dbReference type="Gene3D" id="1.10.10.10">
    <property type="entry name" value="Winged helix-like DNA-binding domain superfamily/Winged helix DNA-binding domain"/>
    <property type="match status" value="1"/>
</dbReference>
<dbReference type="CDD" id="cd05466">
    <property type="entry name" value="PBP2_LTTR_substrate"/>
    <property type="match status" value="1"/>
</dbReference>
<dbReference type="GO" id="GO:0003677">
    <property type="term" value="F:DNA binding"/>
    <property type="evidence" value="ECO:0007669"/>
    <property type="project" value="UniProtKB-KW"/>
</dbReference>
<dbReference type="PANTHER" id="PTHR30419">
    <property type="entry name" value="HTH-TYPE TRANSCRIPTIONAL REGULATOR YBHD"/>
    <property type="match status" value="1"/>
</dbReference>
<keyword evidence="7" id="KW-1185">Reference proteome</keyword>
<dbReference type="Gene3D" id="3.40.190.290">
    <property type="match status" value="1"/>
</dbReference>
<evidence type="ECO:0000313" key="6">
    <source>
        <dbReference type="EMBL" id="QBD75722.1"/>
    </source>
</evidence>
<evidence type="ECO:0000256" key="1">
    <source>
        <dbReference type="ARBA" id="ARBA00009437"/>
    </source>
</evidence>
<dbReference type="GO" id="GO:0005829">
    <property type="term" value="C:cytosol"/>
    <property type="evidence" value="ECO:0007669"/>
    <property type="project" value="TreeGrafter"/>
</dbReference>
<dbReference type="AlphaFoldDB" id="A0A4P6JL57"/>
<dbReference type="InterPro" id="IPR050950">
    <property type="entry name" value="HTH-type_LysR_regulators"/>
</dbReference>
<dbReference type="InterPro" id="IPR005119">
    <property type="entry name" value="LysR_subst-bd"/>
</dbReference>
<dbReference type="Pfam" id="PF03466">
    <property type="entry name" value="LysR_substrate"/>
    <property type="match status" value="1"/>
</dbReference>
<dbReference type="PRINTS" id="PR00039">
    <property type="entry name" value="HTHLYSR"/>
</dbReference>
<dbReference type="InterPro" id="IPR000847">
    <property type="entry name" value="LysR_HTH_N"/>
</dbReference>
<dbReference type="Pfam" id="PF00126">
    <property type="entry name" value="HTH_1"/>
    <property type="match status" value="1"/>
</dbReference>
<accession>A0A4P6JL57</accession>
<proteinExistence type="inferred from homology"/>
<dbReference type="InterPro" id="IPR036390">
    <property type="entry name" value="WH_DNA-bd_sf"/>
</dbReference>
<sequence>MELRQLAYFLAAAQTQNFSKAAILCLVAQPALSRQIAALETELGVALFRREKQRVKLTPAGREFMTYAKCALDAAQQGQQMMVKLQKGLQGIIHVGSIRSLASVLLPRVFASFHKRYPAVHLQVKVSPAQQLVSLVEQEKIDLGLTFDPIIQSDIVVARELFRQSLQALVAFDHPLTHEDPASLTLERIIAEPLIAFDESSRVRRITERLLYLRGLSAQPVAEIDSIDGVKELVRLGCGVALILPAFLQSTPGLKLLPISDLSEEFPFTLIYCRFGTLPAASLQFINTMIEGVPATPGTPSSASS</sequence>
<evidence type="ECO:0000256" key="2">
    <source>
        <dbReference type="ARBA" id="ARBA00023015"/>
    </source>
</evidence>
<gene>
    <name evidence="6" type="ORF">EPA93_06760</name>
</gene>
<keyword evidence="2" id="KW-0805">Transcription regulation</keyword>
<dbReference type="FunFam" id="1.10.10.10:FF:000001">
    <property type="entry name" value="LysR family transcriptional regulator"/>
    <property type="match status" value="1"/>
</dbReference>
<evidence type="ECO:0000259" key="5">
    <source>
        <dbReference type="PROSITE" id="PS50931"/>
    </source>
</evidence>
<dbReference type="SUPFAM" id="SSF53850">
    <property type="entry name" value="Periplasmic binding protein-like II"/>
    <property type="match status" value="1"/>
</dbReference>
<evidence type="ECO:0000256" key="3">
    <source>
        <dbReference type="ARBA" id="ARBA00023125"/>
    </source>
</evidence>